<reference evidence="4" key="1">
    <citation type="submission" date="2018-06" db="EMBL/GenBank/DDBJ databases">
        <authorList>
            <person name="Zhirakovskaya E."/>
        </authorList>
    </citation>
    <scope>NUCLEOTIDE SEQUENCE</scope>
</reference>
<sequence>MLRSASHVLAFTGAGVSTPSGIPDYRGPQGVWKTKTPVFYEEFMTDRSERIRYWQQKIDDFDAWGTAKPNAVHRAIVDLEHAGKLEMVVTQNIDGLHSAAGTSDDKLVEIHGTVRLVRCQTCGEETDPLPHYEAFRKTGEPPVCHCGGFLKPATISFGQNLDPFEIERARSAALSCDLVLALGSTLSVYPAASVPLVAAERGVPYV</sequence>
<feature type="domain" description="Deacetylase sirtuin-type" evidence="3">
    <location>
        <begin position="1"/>
        <end position="206"/>
    </location>
</feature>
<evidence type="ECO:0000256" key="2">
    <source>
        <dbReference type="ARBA" id="ARBA00023027"/>
    </source>
</evidence>
<dbReference type="GO" id="GO:0017136">
    <property type="term" value="F:histone deacetylase activity, NAD-dependent"/>
    <property type="evidence" value="ECO:0007669"/>
    <property type="project" value="TreeGrafter"/>
</dbReference>
<evidence type="ECO:0000259" key="3">
    <source>
        <dbReference type="PROSITE" id="PS50305"/>
    </source>
</evidence>
<dbReference type="PROSITE" id="PS50305">
    <property type="entry name" value="SIRTUIN"/>
    <property type="match status" value="1"/>
</dbReference>
<keyword evidence="1" id="KW-0808">Transferase</keyword>
<dbReference type="SUPFAM" id="SSF52467">
    <property type="entry name" value="DHS-like NAD/FAD-binding domain"/>
    <property type="match status" value="1"/>
</dbReference>
<gene>
    <name evidence="4" type="ORF">MNBD_ACTINO02-737</name>
</gene>
<dbReference type="InterPro" id="IPR003000">
    <property type="entry name" value="Sirtuin"/>
</dbReference>
<dbReference type="Gene3D" id="3.30.1600.10">
    <property type="entry name" value="SIR2/SIRT2 'Small Domain"/>
    <property type="match status" value="1"/>
</dbReference>
<dbReference type="GO" id="GO:0070403">
    <property type="term" value="F:NAD+ binding"/>
    <property type="evidence" value="ECO:0007669"/>
    <property type="project" value="InterPro"/>
</dbReference>
<dbReference type="InterPro" id="IPR026590">
    <property type="entry name" value="Ssirtuin_cat_dom"/>
</dbReference>
<dbReference type="PANTHER" id="PTHR11085">
    <property type="entry name" value="NAD-DEPENDENT PROTEIN DEACYLASE SIRTUIN-5, MITOCHONDRIAL-RELATED"/>
    <property type="match status" value="1"/>
</dbReference>
<dbReference type="PANTHER" id="PTHR11085:SF10">
    <property type="entry name" value="NAD-DEPENDENT PROTEIN DEACYLASE SIRTUIN-5, MITOCHONDRIAL-RELATED"/>
    <property type="match status" value="1"/>
</dbReference>
<dbReference type="AlphaFoldDB" id="A0A3B0T566"/>
<name>A0A3B0T566_9ZZZZ</name>
<organism evidence="4">
    <name type="scientific">hydrothermal vent metagenome</name>
    <dbReference type="NCBI Taxonomy" id="652676"/>
    <lineage>
        <taxon>unclassified sequences</taxon>
        <taxon>metagenomes</taxon>
        <taxon>ecological metagenomes</taxon>
    </lineage>
</organism>
<accession>A0A3B0T566</accession>
<dbReference type="Gene3D" id="3.40.50.1220">
    <property type="entry name" value="TPP-binding domain"/>
    <property type="match status" value="1"/>
</dbReference>
<proteinExistence type="predicted"/>
<evidence type="ECO:0000256" key="1">
    <source>
        <dbReference type="ARBA" id="ARBA00022679"/>
    </source>
</evidence>
<dbReference type="Pfam" id="PF02146">
    <property type="entry name" value="SIR2"/>
    <property type="match status" value="1"/>
</dbReference>
<dbReference type="CDD" id="cd01407">
    <property type="entry name" value="SIR2-fam"/>
    <property type="match status" value="1"/>
</dbReference>
<evidence type="ECO:0000313" key="4">
    <source>
        <dbReference type="EMBL" id="VAW09542.1"/>
    </source>
</evidence>
<feature type="non-terminal residue" evidence="4">
    <location>
        <position position="206"/>
    </location>
</feature>
<dbReference type="InterPro" id="IPR029035">
    <property type="entry name" value="DHS-like_NAD/FAD-binding_dom"/>
</dbReference>
<protein>
    <submittedName>
        <fullName evidence="4">NAD-dependent protein deacetylase of SIR2 family</fullName>
    </submittedName>
</protein>
<keyword evidence="2" id="KW-0520">NAD</keyword>
<dbReference type="EMBL" id="UOEK01000606">
    <property type="protein sequence ID" value="VAW09542.1"/>
    <property type="molecule type" value="Genomic_DNA"/>
</dbReference>
<dbReference type="InterPro" id="IPR026591">
    <property type="entry name" value="Sirtuin_cat_small_dom_sf"/>
</dbReference>
<dbReference type="InterPro" id="IPR050134">
    <property type="entry name" value="NAD-dep_sirtuin_deacylases"/>
</dbReference>